<feature type="non-terminal residue" evidence="1">
    <location>
        <position position="145"/>
    </location>
</feature>
<keyword evidence="2" id="KW-1185">Reference proteome</keyword>
<evidence type="ECO:0000313" key="1">
    <source>
        <dbReference type="EMBL" id="OAF68908.1"/>
    </source>
</evidence>
<dbReference type="EMBL" id="LWCA01000369">
    <property type="protein sequence ID" value="OAF68908.1"/>
    <property type="molecule type" value="Genomic_DNA"/>
</dbReference>
<protein>
    <submittedName>
        <fullName evidence="1">Uncharacterized protein</fullName>
    </submittedName>
</protein>
<organism evidence="1 2">
    <name type="scientific">Intoshia linei</name>
    <dbReference type="NCBI Taxonomy" id="1819745"/>
    <lineage>
        <taxon>Eukaryota</taxon>
        <taxon>Metazoa</taxon>
        <taxon>Spiralia</taxon>
        <taxon>Lophotrochozoa</taxon>
        <taxon>Mesozoa</taxon>
        <taxon>Orthonectida</taxon>
        <taxon>Rhopaluridae</taxon>
        <taxon>Intoshia</taxon>
    </lineage>
</organism>
<proteinExistence type="predicted"/>
<dbReference type="Proteomes" id="UP000078046">
    <property type="component" value="Unassembled WGS sequence"/>
</dbReference>
<name>A0A177B3Q5_9BILA</name>
<accession>A0A177B3Q5</accession>
<gene>
    <name evidence="1" type="ORF">A3Q56_03352</name>
</gene>
<dbReference type="AlphaFoldDB" id="A0A177B3Q5"/>
<reference evidence="1 2" key="1">
    <citation type="submission" date="2016-04" db="EMBL/GenBank/DDBJ databases">
        <title>The genome of Intoshia linei affirms orthonectids as highly simplified spiralians.</title>
        <authorList>
            <person name="Mikhailov K.V."/>
            <person name="Slusarev G.S."/>
            <person name="Nikitin M.A."/>
            <person name="Logacheva M.D."/>
            <person name="Penin A."/>
            <person name="Aleoshin V."/>
            <person name="Panchin Y.V."/>
        </authorList>
    </citation>
    <scope>NUCLEOTIDE SEQUENCE [LARGE SCALE GENOMIC DNA]</scope>
    <source>
        <strain evidence="1">Intl2013</strain>
        <tissue evidence="1">Whole animal</tissue>
    </source>
</reference>
<comment type="caution">
    <text evidence="1">The sequence shown here is derived from an EMBL/GenBank/DDBJ whole genome shotgun (WGS) entry which is preliminary data.</text>
</comment>
<evidence type="ECO:0000313" key="2">
    <source>
        <dbReference type="Proteomes" id="UP000078046"/>
    </source>
</evidence>
<sequence>MQLQIQENDNHEIALFKINYNTILDNVKSHVNRKNKFHKKILIPKNVQTKPHLPKICSCLTKNENVINNNEKRYKKMYCDLGWEKNKKVAQCKNSKKLLLKSVYKSEKLLYDRLKQNSEMTKSLEKNYTSNLHEYNHIVHVQDNI</sequence>